<feature type="region of interest" description="Disordered" evidence="1">
    <location>
        <begin position="1"/>
        <end position="28"/>
    </location>
</feature>
<feature type="compositionally biased region" description="Gly residues" evidence="1">
    <location>
        <begin position="13"/>
        <end position="23"/>
    </location>
</feature>
<organism evidence="2 3">
    <name type="scientific">Nocardioides marinquilinus</name>
    <dbReference type="NCBI Taxonomy" id="1210400"/>
    <lineage>
        <taxon>Bacteria</taxon>
        <taxon>Bacillati</taxon>
        <taxon>Actinomycetota</taxon>
        <taxon>Actinomycetes</taxon>
        <taxon>Propionibacteriales</taxon>
        <taxon>Nocardioidaceae</taxon>
        <taxon>Nocardioides</taxon>
    </lineage>
</organism>
<keyword evidence="3" id="KW-1185">Reference proteome</keyword>
<dbReference type="Proteomes" id="UP001500221">
    <property type="component" value="Unassembled WGS sequence"/>
</dbReference>
<evidence type="ECO:0000313" key="3">
    <source>
        <dbReference type="Proteomes" id="UP001500221"/>
    </source>
</evidence>
<accession>A0ABP9PC72</accession>
<proteinExistence type="predicted"/>
<dbReference type="EMBL" id="BAABKG010000001">
    <property type="protein sequence ID" value="GAA5143782.1"/>
    <property type="molecule type" value="Genomic_DNA"/>
</dbReference>
<feature type="region of interest" description="Disordered" evidence="1">
    <location>
        <begin position="50"/>
        <end position="71"/>
    </location>
</feature>
<evidence type="ECO:0000256" key="1">
    <source>
        <dbReference type="SAM" id="MobiDB-lite"/>
    </source>
</evidence>
<sequence>MPAPSRYTTAGSLGDGDAGGGPGTASRRVSVVDKRVPLALAGEWFVGATSTQDRQPTARKALSLGVPAGHP</sequence>
<comment type="caution">
    <text evidence="2">The sequence shown here is derived from an EMBL/GenBank/DDBJ whole genome shotgun (WGS) entry which is preliminary data.</text>
</comment>
<evidence type="ECO:0000313" key="2">
    <source>
        <dbReference type="EMBL" id="GAA5143782.1"/>
    </source>
</evidence>
<reference evidence="3" key="1">
    <citation type="journal article" date="2019" name="Int. J. Syst. Evol. Microbiol.">
        <title>The Global Catalogue of Microorganisms (GCM) 10K type strain sequencing project: providing services to taxonomists for standard genome sequencing and annotation.</title>
        <authorList>
            <consortium name="The Broad Institute Genomics Platform"/>
            <consortium name="The Broad Institute Genome Sequencing Center for Infectious Disease"/>
            <person name="Wu L."/>
            <person name="Ma J."/>
        </authorList>
    </citation>
    <scope>NUCLEOTIDE SEQUENCE [LARGE SCALE GENOMIC DNA]</scope>
    <source>
        <strain evidence="3">JCM 18459</strain>
    </source>
</reference>
<gene>
    <name evidence="2" type="ORF">GCM10023340_10020</name>
</gene>
<protein>
    <submittedName>
        <fullName evidence="2">Uncharacterized protein</fullName>
    </submittedName>
</protein>
<name>A0ABP9PC72_9ACTN</name>